<keyword evidence="1" id="KW-0548">Nucleotidyltransferase</keyword>
<evidence type="ECO:0000313" key="2">
    <source>
        <dbReference type="Proteomes" id="UP001145114"/>
    </source>
</evidence>
<keyword evidence="1" id="KW-0239">DNA-directed DNA polymerase</keyword>
<comment type="caution">
    <text evidence="1">The sequence shown here is derived from an EMBL/GenBank/DDBJ whole genome shotgun (WGS) entry which is preliminary data.</text>
</comment>
<protein>
    <submittedName>
        <fullName evidence="1">DNA-directed DNA polymerase alpha subunit pol12</fullName>
    </submittedName>
</protein>
<dbReference type="EMBL" id="JAMZIH010000174">
    <property type="protein sequence ID" value="KAJ1679800.1"/>
    <property type="molecule type" value="Genomic_DNA"/>
</dbReference>
<name>A0ACC1HUT8_9FUNG</name>
<sequence>MITSSSTDTRRDDIQRQFASTRLADDALSECEAICQSFSLSAEDLYIKWQRMLINNYGGNTSVQPTRDRLLQLRHEVQEEFERQGRAKSASSQNTLLSQRNRLSKSRGRLHDKNTISGILKGISTTPKSKRLADPVTTPKSHNRVGILKAEIGNSNALFSPGSLGSPNRQSPSAVRFMERQNADKTETVFNSHLPVFDSVPDLEALAIHIFDSESATPSAPRSGENDDQGEDGGIEPTRKKFRYMFEKIRDNADGKYFPGPKSSLAFLLAREFKKAYGIESLGNPAYAHQGMMPVVGRICNEVEETPDNKAPHLNDKSVVLETSRRVGGGKRVLLNLKATPSFAFFPGQIVAMKGKNLDGKEFTVAEVQEIPLPSERLTDGVSQPAHRFTMSIAAGPFTLSDNLEYDTL</sequence>
<proteinExistence type="predicted"/>
<reference evidence="1" key="1">
    <citation type="submission" date="2022-06" db="EMBL/GenBank/DDBJ databases">
        <title>Phylogenomic reconstructions and comparative analyses of Kickxellomycotina fungi.</title>
        <authorList>
            <person name="Reynolds N.K."/>
            <person name="Stajich J.E."/>
            <person name="Barry K."/>
            <person name="Grigoriev I.V."/>
            <person name="Crous P."/>
            <person name="Smith M.E."/>
        </authorList>
    </citation>
    <scope>NUCLEOTIDE SEQUENCE</scope>
    <source>
        <strain evidence="1">RSA 2271</strain>
    </source>
</reference>
<keyword evidence="1" id="KW-0808">Transferase</keyword>
<gene>
    <name evidence="1" type="primary">POL12_1</name>
    <name evidence="1" type="ORF">EV182_001303</name>
</gene>
<accession>A0ACC1HUT8</accession>
<feature type="non-terminal residue" evidence="1">
    <location>
        <position position="409"/>
    </location>
</feature>
<evidence type="ECO:0000313" key="1">
    <source>
        <dbReference type="EMBL" id="KAJ1679800.1"/>
    </source>
</evidence>
<dbReference type="Proteomes" id="UP001145114">
    <property type="component" value="Unassembled WGS sequence"/>
</dbReference>
<keyword evidence="2" id="KW-1185">Reference proteome</keyword>
<organism evidence="1 2">
    <name type="scientific">Spiromyces aspiralis</name>
    <dbReference type="NCBI Taxonomy" id="68401"/>
    <lineage>
        <taxon>Eukaryota</taxon>
        <taxon>Fungi</taxon>
        <taxon>Fungi incertae sedis</taxon>
        <taxon>Zoopagomycota</taxon>
        <taxon>Kickxellomycotina</taxon>
        <taxon>Kickxellomycetes</taxon>
        <taxon>Kickxellales</taxon>
        <taxon>Kickxellaceae</taxon>
        <taxon>Spiromyces</taxon>
    </lineage>
</organism>